<dbReference type="EMBL" id="JAERRF010000023">
    <property type="protein sequence ID" value="MBL1100908.1"/>
    <property type="molecule type" value="Genomic_DNA"/>
</dbReference>
<dbReference type="Proteomes" id="UP000634229">
    <property type="component" value="Unassembled WGS sequence"/>
</dbReference>
<evidence type="ECO:0000256" key="4">
    <source>
        <dbReference type="ARBA" id="ARBA00022729"/>
    </source>
</evidence>
<protein>
    <recommendedName>
        <fullName evidence="3">exo-alpha-sialidase</fullName>
        <ecNumber evidence="3">3.2.1.18</ecNumber>
    </recommendedName>
</protein>
<dbReference type="InterPro" id="IPR001791">
    <property type="entry name" value="Laminin_G"/>
</dbReference>
<evidence type="ECO:0000259" key="8">
    <source>
        <dbReference type="SMART" id="SM00560"/>
    </source>
</evidence>
<feature type="chain" id="PRO_5045912708" description="exo-alpha-sialidase" evidence="6">
    <location>
        <begin position="37"/>
        <end position="655"/>
    </location>
</feature>
<dbReference type="SMART" id="SM00282">
    <property type="entry name" value="LamG"/>
    <property type="match status" value="1"/>
</dbReference>
<dbReference type="SMART" id="SM00560">
    <property type="entry name" value="LamGL"/>
    <property type="match status" value="1"/>
</dbReference>
<comment type="catalytic activity">
    <reaction evidence="1">
        <text>Hydrolysis of alpha-(2-&gt;3)-, alpha-(2-&gt;6)-, alpha-(2-&gt;8)- glycosidic linkages of terminal sialic acid residues in oligosaccharides, glycoproteins, glycolipids, colominic acid and synthetic substrates.</text>
        <dbReference type="EC" id="3.2.1.18"/>
    </reaction>
</comment>
<dbReference type="CDD" id="cd15482">
    <property type="entry name" value="Sialidase_non-viral"/>
    <property type="match status" value="1"/>
</dbReference>
<evidence type="ECO:0000256" key="6">
    <source>
        <dbReference type="SAM" id="SignalP"/>
    </source>
</evidence>
<dbReference type="Pfam" id="PF13088">
    <property type="entry name" value="BNR_2"/>
    <property type="match status" value="1"/>
</dbReference>
<dbReference type="SUPFAM" id="SSF49899">
    <property type="entry name" value="Concanavalin A-like lectins/glucanases"/>
    <property type="match status" value="1"/>
</dbReference>
<evidence type="ECO:0000256" key="1">
    <source>
        <dbReference type="ARBA" id="ARBA00000427"/>
    </source>
</evidence>
<dbReference type="PANTHER" id="PTHR10628:SF30">
    <property type="entry name" value="EXO-ALPHA-SIALIDASE"/>
    <property type="match status" value="1"/>
</dbReference>
<dbReference type="InterPro" id="IPR036278">
    <property type="entry name" value="Sialidase_sf"/>
</dbReference>
<feature type="domain" description="LamG-like jellyroll fold" evidence="8">
    <location>
        <begin position="482"/>
        <end position="622"/>
    </location>
</feature>
<evidence type="ECO:0000256" key="3">
    <source>
        <dbReference type="ARBA" id="ARBA00012733"/>
    </source>
</evidence>
<feature type="domain" description="Laminin G" evidence="7">
    <location>
        <begin position="482"/>
        <end position="617"/>
    </location>
</feature>
<comment type="similarity">
    <text evidence="2">Belongs to the glycosyl hydrolase 33 family.</text>
</comment>
<dbReference type="InterPro" id="IPR011040">
    <property type="entry name" value="Sialidase"/>
</dbReference>
<sequence>MASVPRSRPGTRPWRRRAAVLLAAAALALTPLPVRAADSDSPASAARGGSGLRTGPGLEQQVLFKAAEEQGYACFRIPAVVTSKDGTLLAFAEGRVDNCGDAGDIDLVLKRSTDGGRTWGPLQVINEGGGDTHGNPAPIVDLRTGRIVLASTYNTGRDDSQSCDVPCDRTPHLQYSDDDGATWSAPEDLSPSLLPPSWNSWYATGPVHGIQLRHGRHKGRLLFTVNTESHDGTRITHNHAALAYSDDGGRRWKIGAVDTFPIAADGTFRQKPSEMTLVERSDGSVYVSGREQDGTDLGHRDYAISRDGGESFTAPFRTLPDLPVPQVQGSILPLRDAGRDGPGRLLFSTPADPDRRRTMMIRSSWDEGRGWDGVEDGAVVTTDWSGYSDMTAISHDTVGLLYEGGAVDARDEIRFARFTEDWLGPRHAPAPTTEDHAPGARPATVLGGASGAEGRFGRGLAFDGTDDAVRLPYRDALPLGTRDFTVSLWFRYSATSGQHPFLWMGGIGTKQPQVWLRGEPAGNRIRALMTTVNGFSTFTSASVSTATAYNDGQWHHLALTRSGGRLSLSVDGGASASAPDAPGTVSRTAPFAVHLGQTVDSRSLMTGALDEFRLYDRALSDTELRRIREFNAPLDGPGSGALVRLPLDRVRSAHR</sequence>
<evidence type="ECO:0000259" key="7">
    <source>
        <dbReference type="SMART" id="SM00282"/>
    </source>
</evidence>
<name>A0ABS1NLF7_9ACTN</name>
<dbReference type="Pfam" id="PF13385">
    <property type="entry name" value="Laminin_G_3"/>
    <property type="match status" value="1"/>
</dbReference>
<evidence type="ECO:0000256" key="2">
    <source>
        <dbReference type="ARBA" id="ARBA00009348"/>
    </source>
</evidence>
<dbReference type="InterPro" id="IPR026856">
    <property type="entry name" value="Sialidase_fam"/>
</dbReference>
<dbReference type="Gene3D" id="2.120.10.10">
    <property type="match status" value="1"/>
</dbReference>
<dbReference type="SUPFAM" id="SSF50939">
    <property type="entry name" value="Sialidases"/>
    <property type="match status" value="1"/>
</dbReference>
<accession>A0ABS1NLF7</accession>
<dbReference type="InterPro" id="IPR006558">
    <property type="entry name" value="LamG-like"/>
</dbReference>
<evidence type="ECO:0000313" key="10">
    <source>
        <dbReference type="Proteomes" id="UP000634229"/>
    </source>
</evidence>
<evidence type="ECO:0000313" key="9">
    <source>
        <dbReference type="EMBL" id="MBL1100908.1"/>
    </source>
</evidence>
<keyword evidence="10" id="KW-1185">Reference proteome</keyword>
<dbReference type="CDD" id="cd00110">
    <property type="entry name" value="LamG"/>
    <property type="match status" value="1"/>
</dbReference>
<reference evidence="9 10" key="1">
    <citation type="submission" date="2021-01" db="EMBL/GenBank/DDBJ databases">
        <title>WGS of actinomycetes isolated from Thailand.</title>
        <authorList>
            <person name="Thawai C."/>
        </authorList>
    </citation>
    <scope>NUCLEOTIDE SEQUENCE [LARGE SCALE GENOMIC DNA]</scope>
    <source>
        <strain evidence="9 10">CA1R205</strain>
    </source>
</reference>
<comment type="caution">
    <text evidence="9">The sequence shown here is derived from an EMBL/GenBank/DDBJ whole genome shotgun (WGS) entry which is preliminary data.</text>
</comment>
<dbReference type="RefSeq" id="WP_201879923.1">
    <property type="nucleotide sequence ID" value="NZ_JAERRF010000023.1"/>
</dbReference>
<evidence type="ECO:0000256" key="5">
    <source>
        <dbReference type="ARBA" id="ARBA00023157"/>
    </source>
</evidence>
<dbReference type="Gene3D" id="2.60.120.200">
    <property type="match status" value="1"/>
</dbReference>
<dbReference type="EC" id="3.2.1.18" evidence="3"/>
<keyword evidence="4 6" id="KW-0732">Signal</keyword>
<keyword evidence="5" id="KW-1015">Disulfide bond</keyword>
<feature type="signal peptide" evidence="6">
    <location>
        <begin position="1"/>
        <end position="36"/>
    </location>
</feature>
<dbReference type="InterPro" id="IPR013320">
    <property type="entry name" value="ConA-like_dom_sf"/>
</dbReference>
<proteinExistence type="inferred from homology"/>
<gene>
    <name evidence="9" type="ORF">JK363_30420</name>
</gene>
<organism evidence="9 10">
    <name type="scientific">Streptomyces coffeae</name>
    <dbReference type="NCBI Taxonomy" id="621382"/>
    <lineage>
        <taxon>Bacteria</taxon>
        <taxon>Bacillati</taxon>
        <taxon>Actinomycetota</taxon>
        <taxon>Actinomycetes</taxon>
        <taxon>Kitasatosporales</taxon>
        <taxon>Streptomycetaceae</taxon>
        <taxon>Streptomyces</taxon>
    </lineage>
</organism>
<dbReference type="PANTHER" id="PTHR10628">
    <property type="entry name" value="SIALIDASE"/>
    <property type="match status" value="1"/>
</dbReference>